<dbReference type="Pfam" id="PF00440">
    <property type="entry name" value="TetR_N"/>
    <property type="match status" value="1"/>
</dbReference>
<evidence type="ECO:0000259" key="6">
    <source>
        <dbReference type="PROSITE" id="PS50977"/>
    </source>
</evidence>
<keyword evidence="2 4" id="KW-0238">DNA-binding</keyword>
<proteinExistence type="predicted"/>
<dbReference type="Pfam" id="PF14246">
    <property type="entry name" value="TetR_C_7"/>
    <property type="match status" value="1"/>
</dbReference>
<dbReference type="SUPFAM" id="SSF46689">
    <property type="entry name" value="Homeodomain-like"/>
    <property type="match status" value="1"/>
</dbReference>
<dbReference type="EMBL" id="SOBT01000010">
    <property type="protein sequence ID" value="TDU26877.1"/>
    <property type="molecule type" value="Genomic_DNA"/>
</dbReference>
<feature type="region of interest" description="Disordered" evidence="5">
    <location>
        <begin position="1"/>
        <end position="28"/>
    </location>
</feature>
<feature type="domain" description="HTH tetR-type" evidence="6">
    <location>
        <begin position="28"/>
        <end position="88"/>
    </location>
</feature>
<dbReference type="AlphaFoldDB" id="A0A4S3K795"/>
<keyword evidence="8" id="KW-1185">Reference proteome</keyword>
<evidence type="ECO:0000256" key="2">
    <source>
        <dbReference type="ARBA" id="ARBA00023125"/>
    </source>
</evidence>
<dbReference type="Gene3D" id="1.10.357.10">
    <property type="entry name" value="Tetracycline Repressor, domain 2"/>
    <property type="match status" value="1"/>
</dbReference>
<dbReference type="GO" id="GO:0000976">
    <property type="term" value="F:transcription cis-regulatory region binding"/>
    <property type="evidence" value="ECO:0007669"/>
    <property type="project" value="TreeGrafter"/>
</dbReference>
<evidence type="ECO:0000313" key="8">
    <source>
        <dbReference type="Proteomes" id="UP000295341"/>
    </source>
</evidence>
<dbReference type="InterPro" id="IPR050109">
    <property type="entry name" value="HTH-type_TetR-like_transc_reg"/>
</dbReference>
<gene>
    <name evidence="7" type="ORF">DFR24_3908</name>
</gene>
<comment type="caution">
    <text evidence="7">The sequence shown here is derived from an EMBL/GenBank/DDBJ whole genome shotgun (WGS) entry which is preliminary data.</text>
</comment>
<dbReference type="InterPro" id="IPR001647">
    <property type="entry name" value="HTH_TetR"/>
</dbReference>
<dbReference type="InterPro" id="IPR009057">
    <property type="entry name" value="Homeodomain-like_sf"/>
</dbReference>
<sequence>MDQTPTKAGQVVRKGVRPPGRPRREDADAARRSILEAALRVFIARGFEAASMEGIAREAKVAKLTLYRHFETKEQLFEQVARRAQLSVRERLGTMVDRGLPLDQVLREIVEKLIEGYTHPDYLAVMRMVVAEAARFPKLGRAMLDDSSKGAQPLVEYLQQLKDSGQIDIDSPREAATQIAGLASGAGRYVLIPPSRSAASRRHAVESVVGLFTRAWRVNPRP</sequence>
<evidence type="ECO:0000256" key="4">
    <source>
        <dbReference type="PROSITE-ProRule" id="PRU00335"/>
    </source>
</evidence>
<reference evidence="7 8" key="1">
    <citation type="submission" date="2019-03" db="EMBL/GenBank/DDBJ databases">
        <title>Genomic Encyclopedia of Type Strains, Phase IV (KMG-IV): sequencing the most valuable type-strain genomes for metagenomic binning, comparative biology and taxonomic classification.</title>
        <authorList>
            <person name="Goeker M."/>
        </authorList>
    </citation>
    <scope>NUCLEOTIDE SEQUENCE [LARGE SCALE GENOMIC DNA]</scope>
    <source>
        <strain evidence="7 8">DSM 26377</strain>
    </source>
</reference>
<accession>A0A4S3K795</accession>
<protein>
    <submittedName>
        <fullName evidence="7">TetR family transcriptional regulator</fullName>
    </submittedName>
</protein>
<dbReference type="Proteomes" id="UP000295341">
    <property type="component" value="Unassembled WGS sequence"/>
</dbReference>
<organism evidence="7 8">
    <name type="scientific">Panacagrimonas perspica</name>
    <dbReference type="NCBI Taxonomy" id="381431"/>
    <lineage>
        <taxon>Bacteria</taxon>
        <taxon>Pseudomonadati</taxon>
        <taxon>Pseudomonadota</taxon>
        <taxon>Gammaproteobacteria</taxon>
        <taxon>Nevskiales</taxon>
        <taxon>Nevskiaceae</taxon>
        <taxon>Panacagrimonas</taxon>
    </lineage>
</organism>
<keyword evidence="1" id="KW-0805">Transcription regulation</keyword>
<dbReference type="SUPFAM" id="SSF48498">
    <property type="entry name" value="Tetracyclin repressor-like, C-terminal domain"/>
    <property type="match status" value="1"/>
</dbReference>
<dbReference type="PANTHER" id="PTHR30055:SF226">
    <property type="entry name" value="HTH-TYPE TRANSCRIPTIONAL REGULATOR PKSA"/>
    <property type="match status" value="1"/>
</dbReference>
<dbReference type="PROSITE" id="PS50977">
    <property type="entry name" value="HTH_TETR_2"/>
    <property type="match status" value="1"/>
</dbReference>
<name>A0A4S3K795_9GAMM</name>
<keyword evidence="3" id="KW-0804">Transcription</keyword>
<dbReference type="PRINTS" id="PR00455">
    <property type="entry name" value="HTHTETR"/>
</dbReference>
<evidence type="ECO:0000256" key="1">
    <source>
        <dbReference type="ARBA" id="ARBA00023015"/>
    </source>
</evidence>
<evidence type="ECO:0000256" key="5">
    <source>
        <dbReference type="SAM" id="MobiDB-lite"/>
    </source>
</evidence>
<feature type="DNA-binding region" description="H-T-H motif" evidence="4">
    <location>
        <begin position="51"/>
        <end position="70"/>
    </location>
</feature>
<dbReference type="FunFam" id="1.10.10.60:FF:000141">
    <property type="entry name" value="TetR family transcriptional regulator"/>
    <property type="match status" value="1"/>
</dbReference>
<dbReference type="Gene3D" id="1.10.10.60">
    <property type="entry name" value="Homeodomain-like"/>
    <property type="match status" value="1"/>
</dbReference>
<dbReference type="RefSeq" id="WP_162851319.1">
    <property type="nucleotide sequence ID" value="NZ_MWIN01000009.1"/>
</dbReference>
<evidence type="ECO:0000313" key="7">
    <source>
        <dbReference type="EMBL" id="TDU26877.1"/>
    </source>
</evidence>
<evidence type="ECO:0000256" key="3">
    <source>
        <dbReference type="ARBA" id="ARBA00023163"/>
    </source>
</evidence>
<dbReference type="InterPro" id="IPR036271">
    <property type="entry name" value="Tet_transcr_reg_TetR-rel_C_sf"/>
</dbReference>
<dbReference type="InterPro" id="IPR039536">
    <property type="entry name" value="TetR_C_Proteobacteria"/>
</dbReference>
<dbReference type="GO" id="GO:0003700">
    <property type="term" value="F:DNA-binding transcription factor activity"/>
    <property type="evidence" value="ECO:0007669"/>
    <property type="project" value="TreeGrafter"/>
</dbReference>
<dbReference type="PANTHER" id="PTHR30055">
    <property type="entry name" value="HTH-TYPE TRANSCRIPTIONAL REGULATOR RUTR"/>
    <property type="match status" value="1"/>
</dbReference>